<dbReference type="InterPro" id="IPR050723">
    <property type="entry name" value="CFA/CMAS"/>
</dbReference>
<dbReference type="GO" id="GO:0008168">
    <property type="term" value="F:methyltransferase activity"/>
    <property type="evidence" value="ECO:0007669"/>
    <property type="project" value="UniProtKB-KW"/>
</dbReference>
<comment type="similarity">
    <text evidence="1">Belongs to the CFA/CMAS family.</text>
</comment>
<dbReference type="AlphaFoldDB" id="A0A1W9ZW49"/>
<feature type="binding site" evidence="7">
    <location>
        <begin position="108"/>
        <end position="113"/>
    </location>
    <ligand>
        <name>S-adenosyl-L-methionine</name>
        <dbReference type="ChEBI" id="CHEBI:59789"/>
    </ligand>
</feature>
<reference evidence="8 9" key="1">
    <citation type="submission" date="2017-02" db="EMBL/GenBank/DDBJ databases">
        <title>The new phylogeny of genus Mycobacterium.</title>
        <authorList>
            <person name="Tortoli E."/>
            <person name="Trovato A."/>
            <person name="Cirillo D.M."/>
        </authorList>
    </citation>
    <scope>NUCLEOTIDE SEQUENCE [LARGE SCALE GENOMIC DNA]</scope>
    <source>
        <strain evidence="8 9">DSM 45057</strain>
    </source>
</reference>
<dbReference type="PANTHER" id="PTHR43667:SF1">
    <property type="entry name" value="CYCLOPROPANE-FATTY-ACYL-PHOSPHOLIPID SYNTHASE"/>
    <property type="match status" value="1"/>
</dbReference>
<dbReference type="OrthoDB" id="9782855at2"/>
<dbReference type="PIRSF" id="PIRSF003085">
    <property type="entry name" value="CMAS"/>
    <property type="match status" value="1"/>
</dbReference>
<evidence type="ECO:0000313" key="8">
    <source>
        <dbReference type="EMBL" id="ORA21885.1"/>
    </source>
</evidence>
<name>A0A1W9ZW49_MYCAN</name>
<dbReference type="InterPro" id="IPR003333">
    <property type="entry name" value="CMAS"/>
</dbReference>
<feature type="binding site" evidence="7">
    <location>
        <begin position="82"/>
        <end position="90"/>
    </location>
    <ligand>
        <name>S-adenosyl-L-methionine</name>
        <dbReference type="ChEBI" id="CHEBI:59789"/>
    </ligand>
</feature>
<dbReference type="CDD" id="cd02440">
    <property type="entry name" value="AdoMet_MTases"/>
    <property type="match status" value="1"/>
</dbReference>
<organism evidence="8 9">
    <name type="scientific">Mycobacterium angelicum</name>
    <dbReference type="NCBI Taxonomy" id="470074"/>
    <lineage>
        <taxon>Bacteria</taxon>
        <taxon>Bacillati</taxon>
        <taxon>Actinomycetota</taxon>
        <taxon>Actinomycetes</taxon>
        <taxon>Mycobacteriales</taxon>
        <taxon>Mycobacteriaceae</taxon>
        <taxon>Mycobacterium</taxon>
    </lineage>
</organism>
<evidence type="ECO:0000256" key="4">
    <source>
        <dbReference type="ARBA" id="ARBA00022691"/>
    </source>
</evidence>
<dbReference type="PANTHER" id="PTHR43667">
    <property type="entry name" value="CYCLOPROPANE-FATTY-ACYL-PHOSPHOLIPID SYNTHASE"/>
    <property type="match status" value="1"/>
</dbReference>
<dbReference type="GO" id="GO:0008610">
    <property type="term" value="P:lipid biosynthetic process"/>
    <property type="evidence" value="ECO:0007669"/>
    <property type="project" value="InterPro"/>
</dbReference>
<accession>A0A1W9ZW49</accession>
<dbReference type="InterPro" id="IPR029063">
    <property type="entry name" value="SAM-dependent_MTases_sf"/>
</dbReference>
<dbReference type="FunFam" id="3.40.50.150:FF:000115">
    <property type="entry name" value="Cyclopropane mycolic acid synthase 1"/>
    <property type="match status" value="1"/>
</dbReference>
<feature type="binding site" evidence="7">
    <location>
        <begin position="40"/>
        <end position="41"/>
    </location>
    <ligand>
        <name>S-adenosyl-L-methionine</name>
        <dbReference type="ChEBI" id="CHEBI:59789"/>
    </ligand>
</feature>
<evidence type="ECO:0000256" key="5">
    <source>
        <dbReference type="ARBA" id="ARBA00023098"/>
    </source>
</evidence>
<keyword evidence="9" id="KW-1185">Reference proteome</keyword>
<feature type="active site" evidence="6">
    <location>
        <position position="290"/>
    </location>
</feature>
<keyword evidence="3 8" id="KW-0808">Transferase</keyword>
<evidence type="ECO:0000256" key="3">
    <source>
        <dbReference type="ARBA" id="ARBA00022679"/>
    </source>
</evidence>
<proteinExistence type="inferred from homology"/>
<dbReference type="NCBIfam" id="NF040660">
    <property type="entry name" value="mycolic_MTase"/>
    <property type="match status" value="1"/>
</dbReference>
<evidence type="ECO:0000256" key="7">
    <source>
        <dbReference type="PIRSR" id="PIRSR003085-2"/>
    </source>
</evidence>
<feature type="binding site" evidence="7">
    <location>
        <begin position="137"/>
        <end position="138"/>
    </location>
    <ligand>
        <name>S-adenosyl-L-methionine</name>
        <dbReference type="ChEBI" id="CHEBI:59789"/>
    </ligand>
</feature>
<evidence type="ECO:0000313" key="9">
    <source>
        <dbReference type="Proteomes" id="UP000192284"/>
    </source>
</evidence>
<keyword evidence="4" id="KW-0949">S-adenosyl-L-methionine</keyword>
<evidence type="ECO:0000256" key="6">
    <source>
        <dbReference type="PIRSR" id="PIRSR003085-1"/>
    </source>
</evidence>
<dbReference type="RefSeq" id="WP_083113103.1">
    <property type="nucleotide sequence ID" value="NZ_JACKTS010000037.1"/>
</dbReference>
<protein>
    <submittedName>
        <fullName evidence="8">SAM-dependent methyltransferase</fullName>
    </submittedName>
</protein>
<sequence>MTSQGETGGTQLKPPVKDVQSHYDRSNEFFKLWLDPSMTYSCAYFDEHPNIDQPQTKTLEEAQFAKRKLALDKLNLEPGMTLLDIGSGWGSTMRHAVEHYDVNVIGLTLSENQLAHCEAKFAEMDSPRHKEVRLQGWELFDEPVDRIVSLGAFEHFADGAGDAGYERYATFFKKYYSLLPDDGRMLLHSIVVPTAAEGKAMGLKTTMTLLRFISFILKEIYPGGKLPQVEQVDRYSTEAGFKIDRHHFIGKNYVPTLNSWADALEANKEKAIELKGQQEYDTFVKYLRGCSDLFRDGYTNVCQFTLVK</sequence>
<dbReference type="SUPFAM" id="SSF53335">
    <property type="entry name" value="S-adenosyl-L-methionine-dependent methyltransferases"/>
    <property type="match status" value="1"/>
</dbReference>
<evidence type="ECO:0000256" key="1">
    <source>
        <dbReference type="ARBA" id="ARBA00010815"/>
    </source>
</evidence>
<dbReference type="Proteomes" id="UP000192284">
    <property type="component" value="Unassembled WGS sequence"/>
</dbReference>
<keyword evidence="2 8" id="KW-0489">Methyltransferase</keyword>
<gene>
    <name evidence="8" type="ORF">BST12_10775</name>
</gene>
<dbReference type="EMBL" id="MVHE01000012">
    <property type="protein sequence ID" value="ORA21885.1"/>
    <property type="molecule type" value="Genomic_DNA"/>
</dbReference>
<comment type="caution">
    <text evidence="8">The sequence shown here is derived from an EMBL/GenBank/DDBJ whole genome shotgun (WGS) entry which is preliminary data.</text>
</comment>
<dbReference type="Pfam" id="PF02353">
    <property type="entry name" value="CMAS"/>
    <property type="match status" value="1"/>
</dbReference>
<evidence type="ECO:0000256" key="2">
    <source>
        <dbReference type="ARBA" id="ARBA00022603"/>
    </source>
</evidence>
<keyword evidence="5" id="KW-0443">Lipid metabolism</keyword>
<dbReference type="GO" id="GO:0032259">
    <property type="term" value="P:methylation"/>
    <property type="evidence" value="ECO:0007669"/>
    <property type="project" value="UniProtKB-KW"/>
</dbReference>
<dbReference type="InterPro" id="IPR047672">
    <property type="entry name" value="CMAS_actinobact"/>
</dbReference>
<dbReference type="Gene3D" id="3.40.50.150">
    <property type="entry name" value="Vaccinia Virus protein VP39"/>
    <property type="match status" value="1"/>
</dbReference>